<accession>A0A8R1HTY7</accession>
<feature type="chain" id="PRO_5035826451" description="Domain of unknown function WSN domain-containing protein" evidence="2">
    <location>
        <begin position="20"/>
        <end position="1099"/>
    </location>
</feature>
<dbReference type="EnsemblMetazoa" id="CJA09640.1">
    <property type="protein sequence ID" value="CJA09640.1"/>
    <property type="gene ID" value="WBGene00128844"/>
</dbReference>
<keyword evidence="1" id="KW-1133">Transmembrane helix</keyword>
<feature type="transmembrane region" description="Helical" evidence="1">
    <location>
        <begin position="1052"/>
        <end position="1075"/>
    </location>
</feature>
<dbReference type="Proteomes" id="UP000005237">
    <property type="component" value="Unassembled WGS sequence"/>
</dbReference>
<keyword evidence="1" id="KW-0812">Transmembrane</keyword>
<feature type="signal peptide" evidence="2">
    <location>
        <begin position="1"/>
        <end position="19"/>
    </location>
</feature>
<evidence type="ECO:0000313" key="4">
    <source>
        <dbReference type="Proteomes" id="UP000005237"/>
    </source>
</evidence>
<protein>
    <recommendedName>
        <fullName evidence="5">Domain of unknown function WSN domain-containing protein</fullName>
    </recommendedName>
</protein>
<keyword evidence="1" id="KW-0472">Membrane</keyword>
<sequence>MSNLLLLVLLNLMMHSAAQLEEIEGFYTLLHKYGYHEAYKILNLRNFTDPTIREKIAWKGEDYKRILEKFAYEIERIMKCSPETRIFPLDPALVRKAHIPLFASLFQKGKKVGNPEGIQTFLNYCKDTDSRHSELLTEWGITEFLREWPTISEMFFGEENLFDEKSSERIQLERKRYPNKFMFADHIMETMGQSRTKLNEEELLNLLGGWSIKPRDLPGNRVYGQPMDPYDLKQVDWFQSSMNAFYRENAKKSGVNDKEVFELHFFNLQSLSRLMNALVISKEIHQGTISPLNITGQLLKSNFEKDLKTFKKITQNSPSRIYRDILRSKKNNLESGRAGFLNIYRRFILTNDEYKGKRFREKWENCKKYIELFKNLNDRSKSEIVYNKSSPITNLYNALKALNNTKDFIKLNADSGINQTIVDEARNYSHYFFEINKNKDARVLREDFIEDFRYVMNLAEIRASHYRELLVEVPSYIYDMTEISALLPAVIKELDSEFELIKKINETLLNPISNRHPPKNLVPAFPNGIPDIQQVNKDNLSGFMEKIVGRSPAIHLYFLFEAFIKLFPPIFNEIKSTVEQVDEVSRRIKEGFDNYEESYENIKRLHEEVGNSNFSHFSFALKDCSRVPLILKKIEEDIEHFNSRKKDIFIITASIASYLESCDTLEILGEAESIVYLGQKSQNKLLEVQGLNEKSSINIFTLERLKKDLETNKPICSISKHIFDKYWNQLNMSLHSEWLEKIGEKIENIDPTTYRVDCYQDFINALNAFDNFSDKINKISEDVKLMERYVRDLQQDVSTILRKFDQSIFTKALRMNDILRVNLHKELKSYNVSKMLLEMEFTIEDSNALSDGVKCFEYLLKLFELDELIIRRGAEISSRISFDILFHNECRVLSEDLADFVQAKGGELRQLYYDDLLSVQANRIKEISKYKITFQQQLTGCKNLLQPYFPADELVERLVWLDDFIFKENTSETLAMMAQVLHRLHKWIRTDMDLKSTLYDDMNVTDIAFRGCYCGQINLRKDPCFDECKTTKDYYHEVEEPKRWLDDETIDWYLIISIILWMTWFAFIALLVYLWQLYTDHLSKPTFNDEIKEEAKKKD</sequence>
<keyword evidence="4" id="KW-1185">Reference proteome</keyword>
<evidence type="ECO:0000256" key="1">
    <source>
        <dbReference type="SAM" id="Phobius"/>
    </source>
</evidence>
<proteinExistence type="predicted"/>
<name>A0A8R1HTY7_CAEJA</name>
<evidence type="ECO:0008006" key="5">
    <source>
        <dbReference type="Google" id="ProtNLM"/>
    </source>
</evidence>
<evidence type="ECO:0000256" key="2">
    <source>
        <dbReference type="SAM" id="SignalP"/>
    </source>
</evidence>
<reference evidence="3" key="2">
    <citation type="submission" date="2022-06" db="UniProtKB">
        <authorList>
            <consortium name="EnsemblMetazoa"/>
        </authorList>
    </citation>
    <scope>IDENTIFICATION</scope>
    <source>
        <strain evidence="3">DF5081</strain>
    </source>
</reference>
<keyword evidence="2" id="KW-0732">Signal</keyword>
<evidence type="ECO:0000313" key="3">
    <source>
        <dbReference type="EnsemblMetazoa" id="CJA09640.1"/>
    </source>
</evidence>
<reference evidence="4" key="1">
    <citation type="submission" date="2010-08" db="EMBL/GenBank/DDBJ databases">
        <authorList>
            <consortium name="Caenorhabditis japonica Sequencing Consortium"/>
            <person name="Wilson R.K."/>
        </authorList>
    </citation>
    <scope>NUCLEOTIDE SEQUENCE [LARGE SCALE GENOMIC DNA]</scope>
    <source>
        <strain evidence="4">DF5081</strain>
    </source>
</reference>
<organism evidence="3 4">
    <name type="scientific">Caenorhabditis japonica</name>
    <dbReference type="NCBI Taxonomy" id="281687"/>
    <lineage>
        <taxon>Eukaryota</taxon>
        <taxon>Metazoa</taxon>
        <taxon>Ecdysozoa</taxon>
        <taxon>Nematoda</taxon>
        <taxon>Chromadorea</taxon>
        <taxon>Rhabditida</taxon>
        <taxon>Rhabditina</taxon>
        <taxon>Rhabditomorpha</taxon>
        <taxon>Rhabditoidea</taxon>
        <taxon>Rhabditidae</taxon>
        <taxon>Peloderinae</taxon>
        <taxon>Caenorhabditis</taxon>
    </lineage>
</organism>
<dbReference type="AlphaFoldDB" id="A0A8R1HTY7"/>